<dbReference type="OrthoDB" id="10311518at2759"/>
<feature type="compositionally biased region" description="Polar residues" evidence="2">
    <location>
        <begin position="258"/>
        <end position="272"/>
    </location>
</feature>
<sequence>MAAESSYPLQPARKPSISFGPPRFGSSTEMLELPSPTSVDEGLPPSRPFSRVSNRLRRSLSSRLPSLRERSHETDRDNCPSPVESINPITPEYLAYLAHCPGSDPIDTIEECSLEVQQRCGRQLRNEENGNLTMDMVTPSGSSAHSYLEGENASMQEACTVDQAHGQVKGDNASFTSSVYDQENSPQEGIDAPITPPVGTVFASEDLSRYSRANDNLDNLMSEYESRNESVEEVVHPAAADAELADQGWHSFVVSMTATPATSKKVPTSSPESIEDWKRSVRQGS</sequence>
<reference evidence="3" key="1">
    <citation type="journal article" date="2021" name="J Fungi (Basel)">
        <title>Genomic and Metabolomic Analyses of the Marine Fungus Emericellopsis cladophorae: Insights into Saltwater Adaptability Mechanisms and Its Biosynthetic Potential.</title>
        <authorList>
            <person name="Goncalves M.F.M."/>
            <person name="Hilario S."/>
            <person name="Van de Peer Y."/>
            <person name="Esteves A.C."/>
            <person name="Alves A."/>
        </authorList>
    </citation>
    <scope>NUCLEOTIDE SEQUENCE</scope>
    <source>
        <strain evidence="3">MUM 19.33</strain>
    </source>
</reference>
<dbReference type="RefSeq" id="XP_051361265.1">
    <property type="nucleotide sequence ID" value="XM_051507544.1"/>
</dbReference>
<proteinExistence type="predicted"/>
<feature type="region of interest" description="Disordered" evidence="2">
    <location>
        <begin position="258"/>
        <end position="285"/>
    </location>
</feature>
<dbReference type="GeneID" id="75833734"/>
<feature type="coiled-coil region" evidence="1">
    <location>
        <begin position="207"/>
        <end position="234"/>
    </location>
</feature>
<protein>
    <submittedName>
        <fullName evidence="3">Uncharacterized protein</fullName>
    </submittedName>
</protein>
<dbReference type="Proteomes" id="UP001055219">
    <property type="component" value="Unassembled WGS sequence"/>
</dbReference>
<accession>A0A9Q0BDP8</accession>
<feature type="region of interest" description="Disordered" evidence="2">
    <location>
        <begin position="1"/>
        <end position="83"/>
    </location>
</feature>
<dbReference type="AlphaFoldDB" id="A0A9Q0BDP8"/>
<evidence type="ECO:0000256" key="1">
    <source>
        <dbReference type="SAM" id="Coils"/>
    </source>
</evidence>
<dbReference type="EMBL" id="JAGIXG020000033">
    <property type="protein sequence ID" value="KAI6780409.1"/>
    <property type="molecule type" value="Genomic_DNA"/>
</dbReference>
<evidence type="ECO:0000313" key="4">
    <source>
        <dbReference type="Proteomes" id="UP001055219"/>
    </source>
</evidence>
<evidence type="ECO:0000313" key="3">
    <source>
        <dbReference type="EMBL" id="KAI6780409.1"/>
    </source>
</evidence>
<keyword evidence="4" id="KW-1185">Reference proteome</keyword>
<reference evidence="3" key="2">
    <citation type="submission" date="2022-07" db="EMBL/GenBank/DDBJ databases">
        <authorList>
            <person name="Goncalves M.F.M."/>
            <person name="Hilario S."/>
            <person name="Van De Peer Y."/>
            <person name="Esteves A.C."/>
            <person name="Alves A."/>
        </authorList>
    </citation>
    <scope>NUCLEOTIDE SEQUENCE</scope>
    <source>
        <strain evidence="3">MUM 19.33</strain>
    </source>
</reference>
<keyword evidence="1" id="KW-0175">Coiled coil</keyword>
<evidence type="ECO:0000256" key="2">
    <source>
        <dbReference type="SAM" id="MobiDB-lite"/>
    </source>
</evidence>
<comment type="caution">
    <text evidence="3">The sequence shown here is derived from an EMBL/GenBank/DDBJ whole genome shotgun (WGS) entry which is preliminary data.</text>
</comment>
<gene>
    <name evidence="3" type="ORF">J7T54_007258</name>
</gene>
<feature type="compositionally biased region" description="Basic and acidic residues" evidence="2">
    <location>
        <begin position="66"/>
        <end position="78"/>
    </location>
</feature>
<organism evidence="3 4">
    <name type="scientific">Emericellopsis cladophorae</name>
    <dbReference type="NCBI Taxonomy" id="2686198"/>
    <lineage>
        <taxon>Eukaryota</taxon>
        <taxon>Fungi</taxon>
        <taxon>Dikarya</taxon>
        <taxon>Ascomycota</taxon>
        <taxon>Pezizomycotina</taxon>
        <taxon>Sordariomycetes</taxon>
        <taxon>Hypocreomycetidae</taxon>
        <taxon>Hypocreales</taxon>
        <taxon>Bionectriaceae</taxon>
        <taxon>Emericellopsis</taxon>
    </lineage>
</organism>
<name>A0A9Q0BDP8_9HYPO</name>